<keyword evidence="1" id="KW-0862">Zinc</keyword>
<keyword evidence="1" id="KW-0863">Zinc-finger</keyword>
<dbReference type="InterPro" id="IPR013083">
    <property type="entry name" value="Znf_RING/FYVE/PHD"/>
</dbReference>
<protein>
    <recommendedName>
        <fullName evidence="3">RING-type domain-containing protein</fullName>
    </recommendedName>
</protein>
<organism evidence="4 5">
    <name type="scientific">Oculimacula yallundae</name>
    <dbReference type="NCBI Taxonomy" id="86028"/>
    <lineage>
        <taxon>Eukaryota</taxon>
        <taxon>Fungi</taxon>
        <taxon>Dikarya</taxon>
        <taxon>Ascomycota</taxon>
        <taxon>Pezizomycotina</taxon>
        <taxon>Leotiomycetes</taxon>
        <taxon>Helotiales</taxon>
        <taxon>Ploettnerulaceae</taxon>
        <taxon>Oculimacula</taxon>
    </lineage>
</organism>
<evidence type="ECO:0000259" key="3">
    <source>
        <dbReference type="PROSITE" id="PS50089"/>
    </source>
</evidence>
<dbReference type="PROSITE" id="PS50089">
    <property type="entry name" value="ZF_RING_2"/>
    <property type="match status" value="1"/>
</dbReference>
<evidence type="ECO:0000256" key="1">
    <source>
        <dbReference type="PROSITE-ProRule" id="PRU00175"/>
    </source>
</evidence>
<comment type="caution">
    <text evidence="4">The sequence shown here is derived from an EMBL/GenBank/DDBJ whole genome shotgun (WGS) entry which is preliminary data.</text>
</comment>
<reference evidence="4 5" key="1">
    <citation type="journal article" date="2024" name="Commun. Biol.">
        <title>Comparative genomic analysis of thermophilic fungi reveals convergent evolutionary adaptations and gene losses.</title>
        <authorList>
            <person name="Steindorff A.S."/>
            <person name="Aguilar-Pontes M.V."/>
            <person name="Robinson A.J."/>
            <person name="Andreopoulos B."/>
            <person name="LaButti K."/>
            <person name="Kuo A."/>
            <person name="Mondo S."/>
            <person name="Riley R."/>
            <person name="Otillar R."/>
            <person name="Haridas S."/>
            <person name="Lipzen A."/>
            <person name="Grimwood J."/>
            <person name="Schmutz J."/>
            <person name="Clum A."/>
            <person name="Reid I.D."/>
            <person name="Moisan M.C."/>
            <person name="Butler G."/>
            <person name="Nguyen T.T.M."/>
            <person name="Dewar K."/>
            <person name="Conant G."/>
            <person name="Drula E."/>
            <person name="Henrissat B."/>
            <person name="Hansel C."/>
            <person name="Singer S."/>
            <person name="Hutchinson M.I."/>
            <person name="de Vries R.P."/>
            <person name="Natvig D.O."/>
            <person name="Powell A.J."/>
            <person name="Tsang A."/>
            <person name="Grigoriev I.V."/>
        </authorList>
    </citation>
    <scope>NUCLEOTIDE SEQUENCE [LARGE SCALE GENOMIC DNA]</scope>
    <source>
        <strain evidence="4 5">CBS 494.80</strain>
    </source>
</reference>
<evidence type="ECO:0000313" key="4">
    <source>
        <dbReference type="EMBL" id="KAL2065696.1"/>
    </source>
</evidence>
<dbReference type="InterPro" id="IPR001841">
    <property type="entry name" value="Znf_RING"/>
</dbReference>
<evidence type="ECO:0000313" key="5">
    <source>
        <dbReference type="Proteomes" id="UP001595075"/>
    </source>
</evidence>
<evidence type="ECO:0000256" key="2">
    <source>
        <dbReference type="SAM" id="MobiDB-lite"/>
    </source>
</evidence>
<dbReference type="Gene3D" id="3.30.40.10">
    <property type="entry name" value="Zinc/RING finger domain, C3HC4 (zinc finger)"/>
    <property type="match status" value="1"/>
</dbReference>
<proteinExistence type="predicted"/>
<dbReference type="Proteomes" id="UP001595075">
    <property type="component" value="Unassembled WGS sequence"/>
</dbReference>
<keyword evidence="1" id="KW-0479">Metal-binding</keyword>
<feature type="region of interest" description="Disordered" evidence="2">
    <location>
        <begin position="133"/>
        <end position="202"/>
    </location>
</feature>
<accession>A0ABR4C6Y0</accession>
<keyword evidence="5" id="KW-1185">Reference proteome</keyword>
<sequence>MPTYWNPHSILDLHPLSPGFTCTTPVIPKKKKGQPHEPQRRCQQTMLSHSCKSQANTALDIIAQIDVVSEGVSEGVKQALVRIAELTSCPRLHKEPAKSKAREVASAWAAEIQAFVTSERLARRAALAERGRRMGFEQEMGGQRSRVPPAPPVLHPEVPDGRYDVERPARRSGRDRAQALDRPDIPHGQLQQQYSPPPALRNEQPRFDRAEAVLAAEAAERRHLQIQADRERFELRDRILRPYPVPVPAAAPRPEIRYEYEPQIQNRYHDIRPQLVDRPADGHRDRPELMAARRPQAEYEAQIHALQERVRQLELERGPIDPRQEPQAPAPEPRIAPMPIHRHRYEGLFEPRQHPPAPEPEFAPVLQHYAGLFEPRQQPPALEPQVAPAPLHLHRNAAPHQQPAGALIEPRVFYNHLQPQPLALPPAPHHLPPLHPRVPVPVPAPARPYIPQRKTISECFACYDDFEDGDDIIWCEKQCGQNIHRACFEKWNELNEIGARRCAHCRAPWIEQP</sequence>
<feature type="compositionally biased region" description="Basic and acidic residues" evidence="2">
    <location>
        <begin position="157"/>
        <end position="185"/>
    </location>
</feature>
<dbReference type="SUPFAM" id="SSF57850">
    <property type="entry name" value="RING/U-box"/>
    <property type="match status" value="1"/>
</dbReference>
<gene>
    <name evidence="4" type="ORF">VTL71DRAFT_3366</name>
</gene>
<dbReference type="EMBL" id="JAZHXI010000012">
    <property type="protein sequence ID" value="KAL2065696.1"/>
    <property type="molecule type" value="Genomic_DNA"/>
</dbReference>
<feature type="domain" description="RING-type" evidence="3">
    <location>
        <begin position="459"/>
        <end position="506"/>
    </location>
</feature>
<name>A0ABR4C6Y0_9HELO</name>